<keyword evidence="4 8" id="KW-0285">Flavoprotein</keyword>
<dbReference type="Gene3D" id="3.40.50.620">
    <property type="entry name" value="HUPs"/>
    <property type="match status" value="1"/>
</dbReference>
<dbReference type="GO" id="GO:0009416">
    <property type="term" value="P:response to light stimulus"/>
    <property type="evidence" value="ECO:0007669"/>
    <property type="project" value="TreeGrafter"/>
</dbReference>
<reference evidence="12" key="1">
    <citation type="submission" date="2019-07" db="EMBL/GenBank/DDBJ databases">
        <title>Mesorhizobum intechiensis sp. nov. isolated from nodules of Lotus tenuis growing in lowlands of the Flooding Pampa, Argentina.</title>
        <authorList>
            <person name="Estrella M.J."/>
            <person name="Torres Tejerizo G.A."/>
            <person name="Cumpa Velazquez L.M."/>
            <person name="Fontana F."/>
            <person name="Hansen L."/>
            <person name="Pistorio M."/>
            <person name="Sannazzaro A.I."/>
        </authorList>
    </citation>
    <scope>NUCLEOTIDE SEQUENCE</scope>
    <source>
        <strain evidence="12">BD68</strain>
    </source>
</reference>
<dbReference type="AlphaFoldDB" id="A0A8T9AKH3"/>
<feature type="binding site" evidence="8">
    <location>
        <begin position="374"/>
        <end position="376"/>
    </location>
    <ligand>
        <name>FAD</name>
        <dbReference type="ChEBI" id="CHEBI:57692"/>
    </ligand>
</feature>
<dbReference type="GO" id="GO:0003904">
    <property type="term" value="F:deoxyribodipyrimidine photo-lyase activity"/>
    <property type="evidence" value="ECO:0007669"/>
    <property type="project" value="UniProtKB-EC"/>
</dbReference>
<protein>
    <recommendedName>
        <fullName evidence="3">Deoxyribodipyrimidine photo-lyase</fullName>
        <ecNumber evidence="2">4.1.99.3</ecNumber>
    </recommendedName>
</protein>
<evidence type="ECO:0000256" key="7">
    <source>
        <dbReference type="ARBA" id="ARBA00033999"/>
    </source>
</evidence>
<evidence type="ECO:0000256" key="1">
    <source>
        <dbReference type="ARBA" id="ARBA00001932"/>
    </source>
</evidence>
<dbReference type="PROSITE" id="PS00394">
    <property type="entry name" value="DNA_PHOTOLYASES_1_1"/>
    <property type="match status" value="1"/>
</dbReference>
<dbReference type="InterPro" id="IPR014729">
    <property type="entry name" value="Rossmann-like_a/b/a_fold"/>
</dbReference>
<dbReference type="PANTHER" id="PTHR11455">
    <property type="entry name" value="CRYPTOCHROME"/>
    <property type="match status" value="1"/>
</dbReference>
<dbReference type="Gene3D" id="1.10.579.10">
    <property type="entry name" value="DNA Cyclobutane Dipyrimidine Photolyase, subunit A, domain 3"/>
    <property type="match status" value="1"/>
</dbReference>
<keyword evidence="6 10" id="KW-0157">Chromophore</keyword>
<dbReference type="InterPro" id="IPR018394">
    <property type="entry name" value="DNA_photolyase_1_CS_C"/>
</dbReference>
<evidence type="ECO:0000259" key="11">
    <source>
        <dbReference type="PROSITE" id="PS51645"/>
    </source>
</evidence>
<comment type="cofactor">
    <cofactor evidence="8">
        <name>FAD</name>
        <dbReference type="ChEBI" id="CHEBI:57692"/>
    </cofactor>
    <text evidence="8">Binds 1 FAD per subunit.</text>
</comment>
<evidence type="ECO:0000313" key="13">
    <source>
        <dbReference type="Proteomes" id="UP000235507"/>
    </source>
</evidence>
<dbReference type="OrthoDB" id="9772484at2"/>
<comment type="catalytic activity">
    <reaction evidence="7">
        <text>cyclobutadipyrimidine (in DNA) = 2 pyrimidine residues (in DNA).</text>
        <dbReference type="EC" id="4.1.99.3"/>
    </reaction>
</comment>
<dbReference type="Pfam" id="PF00875">
    <property type="entry name" value="DNA_photolyase"/>
    <property type="match status" value="1"/>
</dbReference>
<accession>A0A8T9AKH3</accession>
<dbReference type="SUPFAM" id="SSF48173">
    <property type="entry name" value="Cryptochrome/photolyase FAD-binding domain"/>
    <property type="match status" value="1"/>
</dbReference>
<evidence type="ECO:0000256" key="6">
    <source>
        <dbReference type="ARBA" id="ARBA00022991"/>
    </source>
</evidence>
<dbReference type="PROSITE" id="PS51645">
    <property type="entry name" value="PHR_CRY_ALPHA_BETA"/>
    <property type="match status" value="1"/>
</dbReference>
<dbReference type="Proteomes" id="UP000235507">
    <property type="component" value="Unassembled WGS sequence"/>
</dbReference>
<dbReference type="Gene3D" id="1.25.40.80">
    <property type="match status" value="1"/>
</dbReference>
<dbReference type="PANTHER" id="PTHR11455:SF9">
    <property type="entry name" value="CRYPTOCHROME CIRCADIAN CLOCK 5 ISOFORM X1"/>
    <property type="match status" value="1"/>
</dbReference>
<evidence type="ECO:0000313" key="12">
    <source>
        <dbReference type="EMBL" id="TSE03093.1"/>
    </source>
</evidence>
<feature type="site" description="Electron transfer via tryptophanyl radical" evidence="9">
    <location>
        <position position="308"/>
    </location>
</feature>
<gene>
    <name evidence="12" type="ORF">C1D09_027350</name>
</gene>
<comment type="caution">
    <text evidence="12">The sequence shown here is derived from an EMBL/GenBank/DDBJ whole genome shotgun (WGS) entry which is preliminary data.</text>
</comment>
<feature type="binding site" evidence="8">
    <location>
        <position position="230"/>
    </location>
    <ligand>
        <name>FAD</name>
        <dbReference type="ChEBI" id="CHEBI:57692"/>
    </ligand>
</feature>
<dbReference type="InterPro" id="IPR036155">
    <property type="entry name" value="Crypto/Photolyase_N_sf"/>
</dbReference>
<dbReference type="GO" id="GO:0071949">
    <property type="term" value="F:FAD binding"/>
    <property type="evidence" value="ECO:0007669"/>
    <property type="project" value="TreeGrafter"/>
</dbReference>
<feature type="domain" description="Photolyase/cryptochrome alpha/beta" evidence="11">
    <location>
        <begin position="7"/>
        <end position="136"/>
    </location>
</feature>
<dbReference type="InterPro" id="IPR005101">
    <property type="entry name" value="Cryptochr/Photolyase_FAD-bd"/>
</dbReference>
<dbReference type="InterPro" id="IPR002081">
    <property type="entry name" value="Cryptochrome/DNA_photolyase_1"/>
</dbReference>
<evidence type="ECO:0000256" key="10">
    <source>
        <dbReference type="RuleBase" id="RU004182"/>
    </source>
</evidence>
<keyword evidence="5 8" id="KW-0274">FAD</keyword>
<dbReference type="InterPro" id="IPR036134">
    <property type="entry name" value="Crypto/Photolyase_FAD-like_sf"/>
</dbReference>
<comment type="similarity">
    <text evidence="10">Belongs to the DNA photolyase family.</text>
</comment>
<evidence type="ECO:0000256" key="5">
    <source>
        <dbReference type="ARBA" id="ARBA00022827"/>
    </source>
</evidence>
<evidence type="ECO:0000256" key="9">
    <source>
        <dbReference type="PIRSR" id="PIRSR602081-2"/>
    </source>
</evidence>
<evidence type="ECO:0000256" key="8">
    <source>
        <dbReference type="PIRSR" id="PIRSR602081-1"/>
    </source>
</evidence>
<feature type="binding site" evidence="8">
    <location>
        <begin position="242"/>
        <end position="246"/>
    </location>
    <ligand>
        <name>FAD</name>
        <dbReference type="ChEBI" id="CHEBI:57692"/>
    </ligand>
</feature>
<dbReference type="SUPFAM" id="SSF52425">
    <property type="entry name" value="Cryptochrome/photolyase, N-terminal domain"/>
    <property type="match status" value="1"/>
</dbReference>
<keyword evidence="13" id="KW-1185">Reference proteome</keyword>
<comment type="cofactor">
    <cofactor evidence="1">
        <name>(6R)-5,10-methylene-5,6,7,8-tetrahydrofolate</name>
        <dbReference type="ChEBI" id="CHEBI:15636"/>
    </cofactor>
</comment>
<dbReference type="GO" id="GO:0000719">
    <property type="term" value="P:photoreactive repair"/>
    <property type="evidence" value="ECO:0007669"/>
    <property type="project" value="UniProtKB-ARBA"/>
</dbReference>
<feature type="site" description="Electron transfer via tryptophanyl radical" evidence="9">
    <location>
        <position position="361"/>
    </location>
</feature>
<dbReference type="PROSITE" id="PS00691">
    <property type="entry name" value="DNA_PHOTOLYASES_1_2"/>
    <property type="match status" value="1"/>
</dbReference>
<dbReference type="Pfam" id="PF03441">
    <property type="entry name" value="FAD_binding_7"/>
    <property type="match status" value="1"/>
</dbReference>
<dbReference type="EC" id="4.1.99.3" evidence="2"/>
<dbReference type="EMBL" id="PNOT02000322">
    <property type="protein sequence ID" value="TSE03093.1"/>
    <property type="molecule type" value="Genomic_DNA"/>
</dbReference>
<dbReference type="PRINTS" id="PR00147">
    <property type="entry name" value="DNAPHOTLYASE"/>
</dbReference>
<dbReference type="GO" id="GO:0003677">
    <property type="term" value="F:DNA binding"/>
    <property type="evidence" value="ECO:0007669"/>
    <property type="project" value="TreeGrafter"/>
</dbReference>
<sequence length="481" mass="53831">MTRKATAPTVVLFRRDLRVDDNAALAAAAHRGTAVMALYILDEETKDVRAMGAASRWWLHHSLATLGKRLGHAGANLYLARGRTGEVVAKAIAASGADCVFWNRRYDPSEAAVDASLKAGLREKGLTARSFDGALLHEPSLLKTGSGGFYKVYTPFRKAMADKTDIRDPIDPPGSIDGWRGEFAGLRLDDLDLLPTKPDWAQGLRESWTPGEEGGQARLHGFIENDLADYERQRDIPGVQATSRLSPHLAFGEITPFQIFACLRKSKSAGASKFRSEIGWREFSYHLLFHNPDLAGRNFRPEFDAMSWRDDPRALQAWQRGLTGYPIVDAGMRELWRTGWMHNRVRMIAASFLIKDLMIDWRHGEKWFWDTLVDADAANNPASWQWVAGSGADAAPYFRIFNPVLQGEKFDPQGEYVRRHIPEIGALPDRYIHRPWEAPASSLEGKNIKLGKSYPRPIVDHGAARDRALIVYQSIKGEKAS</sequence>
<proteinExistence type="inferred from homology"/>
<evidence type="ECO:0000256" key="4">
    <source>
        <dbReference type="ARBA" id="ARBA00022630"/>
    </source>
</evidence>
<dbReference type="RefSeq" id="WP_143977181.1">
    <property type="nucleotide sequence ID" value="NZ_PNOT02000322.1"/>
</dbReference>
<evidence type="ECO:0000256" key="3">
    <source>
        <dbReference type="ARBA" id="ARBA00014046"/>
    </source>
</evidence>
<feature type="site" description="Electron transfer via tryptophanyl radical" evidence="9">
    <location>
        <position position="384"/>
    </location>
</feature>
<feature type="binding site" evidence="8">
    <location>
        <position position="274"/>
    </location>
    <ligand>
        <name>FAD</name>
        <dbReference type="ChEBI" id="CHEBI:57692"/>
    </ligand>
</feature>
<dbReference type="FunFam" id="1.10.579.10:FF:000003">
    <property type="entry name" value="Deoxyribodipyrimidine photo-lyase"/>
    <property type="match status" value="1"/>
</dbReference>
<dbReference type="InterPro" id="IPR006050">
    <property type="entry name" value="DNA_photolyase_N"/>
</dbReference>
<name>A0A8T9AKH3_9HYPH</name>
<organism evidence="12 13">
    <name type="scientific">Mesorhizobium intechi</name>
    <dbReference type="NCBI Taxonomy" id="537601"/>
    <lineage>
        <taxon>Bacteria</taxon>
        <taxon>Pseudomonadati</taxon>
        <taxon>Pseudomonadota</taxon>
        <taxon>Alphaproteobacteria</taxon>
        <taxon>Hyphomicrobiales</taxon>
        <taxon>Phyllobacteriaceae</taxon>
        <taxon>Mesorhizobium</taxon>
    </lineage>
</organism>
<evidence type="ECO:0000256" key="2">
    <source>
        <dbReference type="ARBA" id="ARBA00013149"/>
    </source>
</evidence>